<gene>
    <name evidence="1" type="ORF">T05_394</name>
</gene>
<reference evidence="1 2" key="1">
    <citation type="submission" date="2015-01" db="EMBL/GenBank/DDBJ databases">
        <title>Evolution of Trichinella species and genotypes.</title>
        <authorList>
            <person name="Korhonen P.K."/>
            <person name="Edoardo P."/>
            <person name="Giuseppe L.R."/>
            <person name="Gasser R.B."/>
        </authorList>
    </citation>
    <scope>NUCLEOTIDE SEQUENCE [LARGE SCALE GENOMIC DNA]</scope>
    <source>
        <strain evidence="1">ISS417</strain>
    </source>
</reference>
<name>A0A0V0U1B3_9BILA</name>
<protein>
    <submittedName>
        <fullName evidence="1">Uncharacterized protein</fullName>
    </submittedName>
</protein>
<proteinExistence type="predicted"/>
<sequence>MISCTHCTQHLLILRGQPMIAPQNTFVDNVVTIAPNKYYRRSEPSLMIASRTNGRFLIFLTSLSNVFYRIANEALINAGYLTFSHDYCNAFLFKIIDRTNKN</sequence>
<dbReference type="Proteomes" id="UP000055048">
    <property type="component" value="Unassembled WGS sequence"/>
</dbReference>
<dbReference type="AlphaFoldDB" id="A0A0V0U1B3"/>
<dbReference type="OrthoDB" id="10404077at2759"/>
<evidence type="ECO:0000313" key="1">
    <source>
        <dbReference type="EMBL" id="KRX44985.1"/>
    </source>
</evidence>
<keyword evidence="2" id="KW-1185">Reference proteome</keyword>
<accession>A0A0V0U1B3</accession>
<dbReference type="EMBL" id="JYDJ01000085">
    <property type="protein sequence ID" value="KRX44985.1"/>
    <property type="molecule type" value="Genomic_DNA"/>
</dbReference>
<evidence type="ECO:0000313" key="2">
    <source>
        <dbReference type="Proteomes" id="UP000055048"/>
    </source>
</evidence>
<organism evidence="1 2">
    <name type="scientific">Trichinella murrelli</name>
    <dbReference type="NCBI Taxonomy" id="144512"/>
    <lineage>
        <taxon>Eukaryota</taxon>
        <taxon>Metazoa</taxon>
        <taxon>Ecdysozoa</taxon>
        <taxon>Nematoda</taxon>
        <taxon>Enoplea</taxon>
        <taxon>Dorylaimia</taxon>
        <taxon>Trichinellida</taxon>
        <taxon>Trichinellidae</taxon>
        <taxon>Trichinella</taxon>
    </lineage>
</organism>
<comment type="caution">
    <text evidence="1">The sequence shown here is derived from an EMBL/GenBank/DDBJ whole genome shotgun (WGS) entry which is preliminary data.</text>
</comment>